<dbReference type="AlphaFoldDB" id="A0A369Z1P8"/>
<feature type="domain" description="Opacity-associated protein A LysM-like" evidence="3">
    <location>
        <begin position="383"/>
        <end position="463"/>
    </location>
</feature>
<feature type="compositionally biased region" description="Basic and acidic residues" evidence="1">
    <location>
        <begin position="335"/>
        <end position="347"/>
    </location>
</feature>
<name>A0A369Z1P8_HAEPA</name>
<dbReference type="Pfam" id="PF04225">
    <property type="entry name" value="LysM_OapA"/>
    <property type="match status" value="1"/>
</dbReference>
<dbReference type="GO" id="GO:0016740">
    <property type="term" value="F:transferase activity"/>
    <property type="evidence" value="ECO:0007669"/>
    <property type="project" value="UniProtKB-KW"/>
</dbReference>
<evidence type="ECO:0000259" key="4">
    <source>
        <dbReference type="Pfam" id="PF08525"/>
    </source>
</evidence>
<feature type="compositionally biased region" description="Basic and acidic residues" evidence="1">
    <location>
        <begin position="293"/>
        <end position="319"/>
    </location>
</feature>
<dbReference type="InterPro" id="IPR013731">
    <property type="entry name" value="OapA_N"/>
</dbReference>
<evidence type="ECO:0000256" key="2">
    <source>
        <dbReference type="SAM" id="Phobius"/>
    </source>
</evidence>
<evidence type="ECO:0000313" key="6">
    <source>
        <dbReference type="Proteomes" id="UP000253910"/>
    </source>
</evidence>
<dbReference type="Gene3D" id="3.10.450.350">
    <property type="match status" value="1"/>
</dbReference>
<feature type="compositionally biased region" description="Low complexity" evidence="1">
    <location>
        <begin position="253"/>
        <end position="282"/>
    </location>
</feature>
<keyword evidence="2" id="KW-1133">Transmembrane helix</keyword>
<reference evidence="5 6" key="1">
    <citation type="submission" date="2018-05" db="EMBL/GenBank/DDBJ databases">
        <title>Draft Genome Sequences for a Diverse set of 7 Haemophilus Species.</title>
        <authorList>
            <person name="Nichols M."/>
            <person name="Topaz N."/>
            <person name="Wang X."/>
            <person name="Wang X."/>
            <person name="Boxrud D."/>
        </authorList>
    </citation>
    <scope>NUCLEOTIDE SEQUENCE [LARGE SCALE GENOMIC DNA]</scope>
    <source>
        <strain evidence="5 6">C2008001710</strain>
    </source>
</reference>
<comment type="caution">
    <text evidence="5">The sequence shown here is derived from an EMBL/GenBank/DDBJ whole genome shotgun (WGS) entry which is preliminary data.</text>
</comment>
<proteinExistence type="predicted"/>
<keyword evidence="2" id="KW-0472">Membrane</keyword>
<dbReference type="Pfam" id="PF08525">
    <property type="entry name" value="OapA_N"/>
    <property type="match status" value="1"/>
</dbReference>
<evidence type="ECO:0000256" key="1">
    <source>
        <dbReference type="SAM" id="MobiDB-lite"/>
    </source>
</evidence>
<dbReference type="GO" id="GO:0042834">
    <property type="term" value="F:peptidoglycan binding"/>
    <property type="evidence" value="ECO:0007669"/>
    <property type="project" value="InterPro"/>
</dbReference>
<accession>A0A369Z1P8</accession>
<feature type="compositionally biased region" description="Low complexity" evidence="1">
    <location>
        <begin position="66"/>
        <end position="80"/>
    </location>
</feature>
<feature type="domain" description="Opacity-associated protein A-like N-terminal" evidence="4">
    <location>
        <begin position="151"/>
        <end position="175"/>
    </location>
</feature>
<evidence type="ECO:0000259" key="3">
    <source>
        <dbReference type="Pfam" id="PF04225"/>
    </source>
</evidence>
<dbReference type="NCBIfam" id="NF033909">
    <property type="entry name" value="opacity_OapA"/>
    <property type="match status" value="1"/>
</dbReference>
<feature type="compositionally biased region" description="Polar residues" evidence="1">
    <location>
        <begin position="81"/>
        <end position="93"/>
    </location>
</feature>
<feature type="region of interest" description="Disordered" evidence="1">
    <location>
        <begin position="1"/>
        <end position="96"/>
    </location>
</feature>
<dbReference type="RefSeq" id="WP_111315114.1">
    <property type="nucleotide sequence ID" value="NZ_QEPW01000004.1"/>
</dbReference>
<evidence type="ECO:0000313" key="5">
    <source>
        <dbReference type="EMBL" id="RDE95115.1"/>
    </source>
</evidence>
<protein>
    <submittedName>
        <fullName evidence="5">Acetylglucosamine transferase</fullName>
    </submittedName>
</protein>
<keyword evidence="2" id="KW-0812">Transmembrane</keyword>
<dbReference type="InterPro" id="IPR007340">
    <property type="entry name" value="LysM_Opacity-associatedA"/>
</dbReference>
<keyword evidence="5" id="KW-0808">Transferase</keyword>
<feature type="region of interest" description="Disordered" evidence="1">
    <location>
        <begin position="246"/>
        <end position="347"/>
    </location>
</feature>
<feature type="compositionally biased region" description="Basic and acidic residues" evidence="1">
    <location>
        <begin position="40"/>
        <end position="62"/>
    </location>
</feature>
<dbReference type="Proteomes" id="UP000253910">
    <property type="component" value="Unassembled WGS sequence"/>
</dbReference>
<gene>
    <name evidence="5" type="ORF">DPV87_03325</name>
</gene>
<organism evidence="5 6">
    <name type="scientific">Haemophilus parainfluenzae</name>
    <dbReference type="NCBI Taxonomy" id="729"/>
    <lineage>
        <taxon>Bacteria</taxon>
        <taxon>Pseudomonadati</taxon>
        <taxon>Pseudomonadota</taxon>
        <taxon>Gammaproteobacteria</taxon>
        <taxon>Pasteurellales</taxon>
        <taxon>Pasteurellaceae</taxon>
        <taxon>Haemophilus</taxon>
    </lineage>
</organism>
<feature type="transmembrane region" description="Helical" evidence="2">
    <location>
        <begin position="161"/>
        <end position="178"/>
    </location>
</feature>
<feature type="compositionally biased region" description="Polar residues" evidence="1">
    <location>
        <begin position="1"/>
        <end position="37"/>
    </location>
</feature>
<dbReference type="EMBL" id="QEPW01000004">
    <property type="protein sequence ID" value="RDE95115.1"/>
    <property type="molecule type" value="Genomic_DNA"/>
</dbReference>
<sequence>MDNKNQPNDNSSQNELDLGFNQTDSVTPRKPVQQSGSIFDKAKGLFGKKEQPDTQFHVRREPTFGAAASQPFSPSQAFQSENTEQSAPSSAFGTQEPVENVQVENVAEEKVIFENSPAEEIVEEVTTQAETVAPVAAAAASLKSPEKWKVLQMLPEKHRRLFIAILGLVVLLIIFFTLKPNSDTVESFEQQNGNEIPVQFQSLDQSQPVETTILDNNNTVALAKTEQAANDAKSDTPPAMEYVGDKADAAKSQPAEPAQQTVAQQPATQAPAQPTTVAPTAAKDPLKTAQPAVEKHTATVEHKAEPRHEHTPVVQEKKQPKPATEKATAQPTQTVKKEQSKIQEAKPVATKETKVQIVEAKSATNKAVKAAEPVVQTASTGATKTLTVPQGVSLMQVFRDNKLNIADVNAMTKANGAGNALSSFKPGDKVQVSVNGQGRVSELRLSNGGKFIRQADGSYQYKK</sequence>